<dbReference type="PATRIC" id="fig|941280.3.peg.465"/>
<sequence>MVIVMTQPALVSRNCGLGCNKIHSRVNFVNKYHDRS</sequence>
<dbReference type="EMBL" id="CP015085">
    <property type="protein sequence ID" value="ANK01725.1"/>
    <property type="molecule type" value="Genomic_DNA"/>
</dbReference>
<reference evidence="1 2" key="1">
    <citation type="submission" date="2016-03" db="EMBL/GenBank/DDBJ databases">
        <title>Genome Sequence and Comparative Pathogenic Determinants of Uropathogenic Escherichia coli O25b:H4, a Clinical Isolate from Saudi Arabia.</title>
        <authorList>
            <person name="Alyamani E.A.J."/>
            <person name="Khiyami M.A."/>
            <person name="Booq R.Y."/>
            <person name="Bahwerth F.S."/>
            <person name="Vaisvil B."/>
            <person name="Schmitt D.P."/>
            <person name="Kapatral V."/>
        </authorList>
    </citation>
    <scope>NUCLEOTIDE SEQUENCE [LARGE SCALE GENOMIC DNA]</scope>
    <source>
        <strain evidence="1 2">O25b:H4</strain>
    </source>
</reference>
<organism evidence="1 2">
    <name type="scientific">Escherichia coli O25b:H4</name>
    <dbReference type="NCBI Taxonomy" id="941280"/>
    <lineage>
        <taxon>Bacteria</taxon>
        <taxon>Pseudomonadati</taxon>
        <taxon>Pseudomonadota</taxon>
        <taxon>Gammaproteobacteria</taxon>
        <taxon>Enterobacterales</taxon>
        <taxon>Enterobacteriaceae</taxon>
        <taxon>Escherichia</taxon>
    </lineage>
</organism>
<protein>
    <submittedName>
        <fullName evidence="1">Uncharacterized protein</fullName>
    </submittedName>
</protein>
<accession>A0A192C744</accession>
<dbReference type="Proteomes" id="UP000183316">
    <property type="component" value="Chromosome"/>
</dbReference>
<evidence type="ECO:0000313" key="2">
    <source>
        <dbReference type="Proteomes" id="UP000183316"/>
    </source>
</evidence>
<evidence type="ECO:0000313" key="1">
    <source>
        <dbReference type="EMBL" id="ANK01725.1"/>
    </source>
</evidence>
<name>A0A192C744_ECO25</name>
<dbReference type="AlphaFoldDB" id="A0A192C744"/>
<proteinExistence type="predicted"/>
<gene>
    <name evidence="1" type="ORF">WLH_00464</name>
</gene>